<name>A0A1B1Y2H7_9FLAO</name>
<dbReference type="Gene3D" id="3.40.50.720">
    <property type="entry name" value="NAD(P)-binding Rossmann-like Domain"/>
    <property type="match status" value="1"/>
</dbReference>
<dbReference type="InterPro" id="IPR050177">
    <property type="entry name" value="Lipid_A_modif_metabolic_enz"/>
</dbReference>
<accession>A0A1B1Y2H7</accession>
<reference evidence="2 3" key="1">
    <citation type="submission" date="2016-02" db="EMBL/GenBank/DDBJ databases">
        <authorList>
            <person name="Wen L."/>
            <person name="He K."/>
            <person name="Yang H."/>
        </authorList>
    </citation>
    <scope>NUCLEOTIDE SEQUENCE [LARGE SCALE GENOMIC DNA]</scope>
    <source>
        <strain evidence="2 3">CZ1127</strain>
    </source>
</reference>
<dbReference type="InterPro" id="IPR001509">
    <property type="entry name" value="Epimerase_deHydtase"/>
</dbReference>
<dbReference type="KEGG" id="wfu:AXE80_01105"/>
<gene>
    <name evidence="2" type="ORF">AXE80_01105</name>
</gene>
<evidence type="ECO:0000313" key="3">
    <source>
        <dbReference type="Proteomes" id="UP000092967"/>
    </source>
</evidence>
<dbReference type="SUPFAM" id="SSF51735">
    <property type="entry name" value="NAD(P)-binding Rossmann-fold domains"/>
    <property type="match status" value="1"/>
</dbReference>
<dbReference type="RefSeq" id="WP_068824077.1">
    <property type="nucleotide sequence ID" value="NZ_CP014224.1"/>
</dbReference>
<evidence type="ECO:0000313" key="2">
    <source>
        <dbReference type="EMBL" id="ANW94973.1"/>
    </source>
</evidence>
<evidence type="ECO:0000259" key="1">
    <source>
        <dbReference type="Pfam" id="PF01370"/>
    </source>
</evidence>
<dbReference type="PANTHER" id="PTHR43245:SF58">
    <property type="entry name" value="BLL5923 PROTEIN"/>
    <property type="match status" value="1"/>
</dbReference>
<dbReference type="Pfam" id="PF01370">
    <property type="entry name" value="Epimerase"/>
    <property type="match status" value="1"/>
</dbReference>
<keyword evidence="3" id="KW-1185">Reference proteome</keyword>
<dbReference type="Proteomes" id="UP000092967">
    <property type="component" value="Chromosome"/>
</dbReference>
<protein>
    <recommendedName>
        <fullName evidence="1">NAD-dependent epimerase/dehydratase domain-containing protein</fullName>
    </recommendedName>
</protein>
<dbReference type="PANTHER" id="PTHR43245">
    <property type="entry name" value="BIFUNCTIONAL POLYMYXIN RESISTANCE PROTEIN ARNA"/>
    <property type="match status" value="1"/>
</dbReference>
<dbReference type="EMBL" id="CP014224">
    <property type="protein sequence ID" value="ANW94973.1"/>
    <property type="molecule type" value="Genomic_DNA"/>
</dbReference>
<dbReference type="InterPro" id="IPR036291">
    <property type="entry name" value="NAD(P)-bd_dom_sf"/>
</dbReference>
<sequence length="293" mass="32913">MKILITGSNGFLGSRFVSSYKDKFELLTLSRKNADICIDLGAGDELESIDTDIVIHAAGKAHTVPKTEAEKEEFFKVNLKGTQNLVRSLKNVKTFVFISTVAVYGVESGAKINEKHKLEGQTPYAKSKILTEKFLSEHCKENNINLLVLRLPLLAAENPPGNLGTMIRAMSHKRYLSINKGKAKRSVVLIEDIVNWLPSCFGKTGIYNLTDNDDPTFRELELTIANQLNITPPISLPLFVAKFLGFMGDMFRLSFINSDKINKMTNSLTFCSKKAIEELEWNPRKVKENFKIH</sequence>
<proteinExistence type="predicted"/>
<dbReference type="AlphaFoldDB" id="A0A1B1Y2H7"/>
<dbReference type="STRING" id="1790137.AXE80_01105"/>
<feature type="domain" description="NAD-dependent epimerase/dehydratase" evidence="1">
    <location>
        <begin position="3"/>
        <end position="195"/>
    </location>
</feature>
<organism evidence="2 3">
    <name type="scientific">Wenyingzhuangia fucanilytica</name>
    <dbReference type="NCBI Taxonomy" id="1790137"/>
    <lineage>
        <taxon>Bacteria</taxon>
        <taxon>Pseudomonadati</taxon>
        <taxon>Bacteroidota</taxon>
        <taxon>Flavobacteriia</taxon>
        <taxon>Flavobacteriales</taxon>
        <taxon>Flavobacteriaceae</taxon>
        <taxon>Wenyingzhuangia</taxon>
    </lineage>
</organism>
<dbReference type="OrthoDB" id="329806at2"/>